<proteinExistence type="predicted"/>
<evidence type="ECO:0000313" key="2">
    <source>
        <dbReference type="EMBL" id="OGG52414.1"/>
    </source>
</evidence>
<dbReference type="AlphaFoldDB" id="A0A1F6CTD4"/>
<name>A0A1F6CTD4_9BACT</name>
<keyword evidence="1" id="KW-0472">Membrane</keyword>
<evidence type="ECO:0000313" key="3">
    <source>
        <dbReference type="Proteomes" id="UP000176863"/>
    </source>
</evidence>
<dbReference type="EMBL" id="MFKT01000029">
    <property type="protein sequence ID" value="OGG52414.1"/>
    <property type="molecule type" value="Genomic_DNA"/>
</dbReference>
<gene>
    <name evidence="2" type="ORF">A2851_05210</name>
</gene>
<organism evidence="2 3">
    <name type="scientific">Candidatus Kaiserbacteria bacterium RIFCSPHIGHO2_01_FULL_53_29</name>
    <dbReference type="NCBI Taxonomy" id="1798480"/>
    <lineage>
        <taxon>Bacteria</taxon>
        <taxon>Candidatus Kaiseribacteriota</taxon>
    </lineage>
</organism>
<reference evidence="2 3" key="1">
    <citation type="journal article" date="2016" name="Nat. Commun.">
        <title>Thousands of microbial genomes shed light on interconnected biogeochemical processes in an aquifer system.</title>
        <authorList>
            <person name="Anantharaman K."/>
            <person name="Brown C.T."/>
            <person name="Hug L.A."/>
            <person name="Sharon I."/>
            <person name="Castelle C.J."/>
            <person name="Probst A.J."/>
            <person name="Thomas B.C."/>
            <person name="Singh A."/>
            <person name="Wilkins M.J."/>
            <person name="Karaoz U."/>
            <person name="Brodie E.L."/>
            <person name="Williams K.H."/>
            <person name="Hubbard S.S."/>
            <person name="Banfield J.F."/>
        </authorList>
    </citation>
    <scope>NUCLEOTIDE SEQUENCE [LARGE SCALE GENOMIC DNA]</scope>
</reference>
<dbReference type="STRING" id="1798480.A2851_05210"/>
<keyword evidence="1" id="KW-1133">Transmembrane helix</keyword>
<dbReference type="Proteomes" id="UP000176863">
    <property type="component" value="Unassembled WGS sequence"/>
</dbReference>
<protein>
    <submittedName>
        <fullName evidence="2">Uncharacterized protein</fullName>
    </submittedName>
</protein>
<dbReference type="SUPFAM" id="SSF69304">
    <property type="entry name" value="Tricorn protease N-terminal domain"/>
    <property type="match status" value="1"/>
</dbReference>
<sequence length="415" mass="44398">MKTKTVIEYILAGVVVLILGGLSGWYFFLRGQSQTSRAGAAARGYGATAPMGNAGNTVFGSGARDTQGSPTQTARPPQLWHVQSKPVAGLAFIGTGKDVRLRYVERATGYVFEADPETGNTLRLSNTLLPKIYEAQLTESGRVIERSLDEVGNITTFIATISTSTPVSDTATSTRSLPGLYLAKNITQIVTNPKSDELFYLVHEGTGVTGVRSQWNGSKQKTIFTSSITHWRLLWLEDGRIILAQAASGGVPGYAYELKADGTLDPLLRATSGLTILPRSAPAGQNASGALLWGESAGSAMALYAQATPNTQAVLLPIKTVADKCVWQSGKELIAYCGVPQTPTIRNFLDDWYRGAIHSSDAFWRVEALAGSAELVYSPAGTSVDVTDPIVDSGGDYVAFINATDRSLWLLRLNK</sequence>
<evidence type="ECO:0000256" key="1">
    <source>
        <dbReference type="SAM" id="Phobius"/>
    </source>
</evidence>
<feature type="transmembrane region" description="Helical" evidence="1">
    <location>
        <begin position="6"/>
        <end position="28"/>
    </location>
</feature>
<keyword evidence="1" id="KW-0812">Transmembrane</keyword>
<comment type="caution">
    <text evidence="2">The sequence shown here is derived from an EMBL/GenBank/DDBJ whole genome shotgun (WGS) entry which is preliminary data.</text>
</comment>
<accession>A0A1F6CTD4</accession>